<dbReference type="HOGENOM" id="CLU_1752635_0_0_1"/>
<organism evidence="2">
    <name type="scientific">Oryza meridionalis</name>
    <dbReference type="NCBI Taxonomy" id="40149"/>
    <lineage>
        <taxon>Eukaryota</taxon>
        <taxon>Viridiplantae</taxon>
        <taxon>Streptophyta</taxon>
        <taxon>Embryophyta</taxon>
        <taxon>Tracheophyta</taxon>
        <taxon>Spermatophyta</taxon>
        <taxon>Magnoliopsida</taxon>
        <taxon>Liliopsida</taxon>
        <taxon>Poales</taxon>
        <taxon>Poaceae</taxon>
        <taxon>BOP clade</taxon>
        <taxon>Oryzoideae</taxon>
        <taxon>Oryzeae</taxon>
        <taxon>Oryzinae</taxon>
        <taxon>Oryza</taxon>
    </lineage>
</organism>
<feature type="compositionally biased region" description="Basic residues" evidence="1">
    <location>
        <begin position="92"/>
        <end position="104"/>
    </location>
</feature>
<evidence type="ECO:0000313" key="3">
    <source>
        <dbReference type="Proteomes" id="UP000008021"/>
    </source>
</evidence>
<evidence type="ECO:0000313" key="2">
    <source>
        <dbReference type="EnsemblPlants" id="OMERI05G21830.1"/>
    </source>
</evidence>
<sequence>MWVQDLSNRNEPPPIQFSPFIGSGERRWPRWRLGGAAQRRQPRLGAAAALARNVKAAAAEALVRRSSSAAEASGVDGSRLHDNGRPPFSAHGLHRLPFRRHHPPRQPLPICSTQATDATPPASLAFSSPPQAPSLCDPLAIFDTVAASRSSGSPSHHRP</sequence>
<name>A0A0E0DUD3_9ORYZ</name>
<protein>
    <submittedName>
        <fullName evidence="2">Uncharacterized protein</fullName>
    </submittedName>
</protein>
<dbReference type="EnsemblPlants" id="OMERI05G21830.1">
    <property type="protein sequence ID" value="OMERI05G21830.1"/>
    <property type="gene ID" value="OMERI05G21830"/>
</dbReference>
<dbReference type="AlphaFoldDB" id="A0A0E0DUD3"/>
<feature type="region of interest" description="Disordered" evidence="1">
    <location>
        <begin position="1"/>
        <end position="26"/>
    </location>
</feature>
<keyword evidence="3" id="KW-1185">Reference proteome</keyword>
<dbReference type="Gramene" id="OMERI05G21830.1">
    <property type="protein sequence ID" value="OMERI05G21830.1"/>
    <property type="gene ID" value="OMERI05G21830"/>
</dbReference>
<reference evidence="2" key="1">
    <citation type="submission" date="2015-04" db="UniProtKB">
        <authorList>
            <consortium name="EnsemblPlants"/>
        </authorList>
    </citation>
    <scope>IDENTIFICATION</scope>
</reference>
<evidence type="ECO:0000256" key="1">
    <source>
        <dbReference type="SAM" id="MobiDB-lite"/>
    </source>
</evidence>
<reference evidence="2" key="2">
    <citation type="submission" date="2018-05" db="EMBL/GenBank/DDBJ databases">
        <title>OmerRS3 (Oryza meridionalis Reference Sequence Version 3).</title>
        <authorList>
            <person name="Zhang J."/>
            <person name="Kudrna D."/>
            <person name="Lee S."/>
            <person name="Talag J."/>
            <person name="Welchert J."/>
            <person name="Wing R.A."/>
        </authorList>
    </citation>
    <scope>NUCLEOTIDE SEQUENCE [LARGE SCALE GENOMIC DNA]</scope>
    <source>
        <strain evidence="2">cv. OR44</strain>
    </source>
</reference>
<proteinExistence type="predicted"/>
<dbReference type="Proteomes" id="UP000008021">
    <property type="component" value="Chromosome 5"/>
</dbReference>
<feature type="region of interest" description="Disordered" evidence="1">
    <location>
        <begin position="64"/>
        <end position="131"/>
    </location>
</feature>
<feature type="compositionally biased region" description="Low complexity" evidence="1">
    <location>
        <begin position="64"/>
        <end position="74"/>
    </location>
</feature>
<feature type="compositionally biased region" description="Polar residues" evidence="1">
    <location>
        <begin position="1"/>
        <end position="10"/>
    </location>
</feature>
<accession>A0A0E0DUD3</accession>